<evidence type="ECO:0008006" key="3">
    <source>
        <dbReference type="Google" id="ProtNLM"/>
    </source>
</evidence>
<protein>
    <recommendedName>
        <fullName evidence="3">Adhesin</fullName>
    </recommendedName>
</protein>
<name>A0ABT2A938_9BURK</name>
<gene>
    <name evidence="1" type="ORF">NX782_16070</name>
</gene>
<comment type="caution">
    <text evidence="1">The sequence shown here is derived from an EMBL/GenBank/DDBJ whole genome shotgun (WGS) entry which is preliminary data.</text>
</comment>
<organism evidence="1 2">
    <name type="scientific">Massilia norwichensis</name>
    <dbReference type="NCBI Taxonomy" id="1442366"/>
    <lineage>
        <taxon>Bacteria</taxon>
        <taxon>Pseudomonadati</taxon>
        <taxon>Pseudomonadota</taxon>
        <taxon>Betaproteobacteria</taxon>
        <taxon>Burkholderiales</taxon>
        <taxon>Oxalobacteraceae</taxon>
        <taxon>Telluria group</taxon>
        <taxon>Massilia</taxon>
    </lineage>
</organism>
<dbReference type="RefSeq" id="WP_258846488.1">
    <property type="nucleotide sequence ID" value="NZ_JANUGX010000019.1"/>
</dbReference>
<dbReference type="EMBL" id="JANUGX010000019">
    <property type="protein sequence ID" value="MCS0590711.1"/>
    <property type="molecule type" value="Genomic_DNA"/>
</dbReference>
<keyword evidence="2" id="KW-1185">Reference proteome</keyword>
<proteinExistence type="predicted"/>
<accession>A0ABT2A938</accession>
<sequence length="101" mass="10665">MAEVDIKCSDGSSDCFGTVTTQVRFAGLSSDQLDEISDGGGRAEILLTPLQVELNKARLTPDELTSLEDDGGLYVEVTADQTICAGCGSDNSYDSEGRIIL</sequence>
<evidence type="ECO:0000313" key="2">
    <source>
        <dbReference type="Proteomes" id="UP001205560"/>
    </source>
</evidence>
<evidence type="ECO:0000313" key="1">
    <source>
        <dbReference type="EMBL" id="MCS0590711.1"/>
    </source>
</evidence>
<dbReference type="Proteomes" id="UP001205560">
    <property type="component" value="Unassembled WGS sequence"/>
</dbReference>
<reference evidence="1 2" key="1">
    <citation type="submission" date="2022-08" db="EMBL/GenBank/DDBJ databases">
        <title>Reclassification of Massilia species as members of the genera Telluria, Duganella, Pseudoduganella, Mokoshia gen. nov. and Zemynaea gen. nov. using orthogonal and non-orthogonal genome-based approaches.</title>
        <authorList>
            <person name="Bowman J.P."/>
        </authorList>
    </citation>
    <scope>NUCLEOTIDE SEQUENCE [LARGE SCALE GENOMIC DNA]</scope>
    <source>
        <strain evidence="1 2">LMG 28164</strain>
    </source>
</reference>